<proteinExistence type="predicted"/>
<evidence type="ECO:0000313" key="1">
    <source>
        <dbReference type="EMBL" id="RHY13734.1"/>
    </source>
</evidence>
<sequence>MVISCYSLATCIAMGGSTFKLGGKDFQVPKYSQYANNYHVTFHKVNNPSVARAIVKQLALLTKGVIAAFNPTADQNVASPHLRVIFKTSSPPVALVPKEGPPLREIIVIDPAGQPVALQHKIAVLNKHVPPSPATVLDVAEQYSSSPLEFQLVTGDRFNPAPKRPLSPLSPHVTTSNRYALLQEDDLDLSLEDFALPRVVVEDPEFPRATTLAKKSRLNKSKHAHIERATKLIREKDVESDILACTRLLNAEPQVVAHFMYPAKAEFGLLKALASTRTIHRLMASRTENGDSGNYTTYLPFYAKGCQDPQELVRELVADPAEYTVRLALGTVD</sequence>
<dbReference type="Proteomes" id="UP000285060">
    <property type="component" value="Unassembled WGS sequence"/>
</dbReference>
<protein>
    <submittedName>
        <fullName evidence="1">Uncharacterized protein</fullName>
    </submittedName>
</protein>
<comment type="caution">
    <text evidence="1">The sequence shown here is derived from an EMBL/GenBank/DDBJ whole genome shotgun (WGS) entry which is preliminary data.</text>
</comment>
<organism evidence="1 2">
    <name type="scientific">Aphanomyces invadans</name>
    <dbReference type="NCBI Taxonomy" id="157072"/>
    <lineage>
        <taxon>Eukaryota</taxon>
        <taxon>Sar</taxon>
        <taxon>Stramenopiles</taxon>
        <taxon>Oomycota</taxon>
        <taxon>Saprolegniomycetes</taxon>
        <taxon>Saprolegniales</taxon>
        <taxon>Verrucalvaceae</taxon>
        <taxon>Aphanomyces</taxon>
    </lineage>
</organism>
<dbReference type="EMBL" id="QUSY01004359">
    <property type="protein sequence ID" value="RHY13734.1"/>
    <property type="molecule type" value="Genomic_DNA"/>
</dbReference>
<dbReference type="VEuPathDB" id="FungiDB:H310_05221"/>
<evidence type="ECO:0000313" key="2">
    <source>
        <dbReference type="Proteomes" id="UP000285060"/>
    </source>
</evidence>
<name>A0A3R6VNE1_9STRA</name>
<gene>
    <name evidence="1" type="ORF">DYB32_010905</name>
</gene>
<dbReference type="AlphaFoldDB" id="A0A3R6VNE1"/>
<keyword evidence="2" id="KW-1185">Reference proteome</keyword>
<accession>A0A3R6VNE1</accession>
<reference evidence="1 2" key="1">
    <citation type="submission" date="2018-08" db="EMBL/GenBank/DDBJ databases">
        <title>Aphanomyces genome sequencing and annotation.</title>
        <authorList>
            <person name="Minardi D."/>
            <person name="Oidtmann B."/>
            <person name="Van Der Giezen M."/>
            <person name="Studholme D.J."/>
        </authorList>
    </citation>
    <scope>NUCLEOTIDE SEQUENCE [LARGE SCALE GENOMIC DNA]</scope>
    <source>
        <strain evidence="1 2">NJM0002</strain>
    </source>
</reference>